<reference evidence="1 2" key="1">
    <citation type="submission" date="2018-09" db="EMBL/GenBank/DDBJ databases">
        <title>Genomic investigation of the strawberry pathogen Phytophthora fragariae indicates pathogenicity is determined by transcriptional variation in three key races.</title>
        <authorList>
            <person name="Adams T.M."/>
            <person name="Armitage A.D."/>
            <person name="Sobczyk M.K."/>
            <person name="Bates H.J."/>
            <person name="Dunwell J.M."/>
            <person name="Nellist C.F."/>
            <person name="Harrison R.J."/>
        </authorList>
    </citation>
    <scope>NUCLEOTIDE SEQUENCE [LARGE SCALE GENOMIC DNA]</scope>
    <source>
        <strain evidence="1 2">SCRP249</strain>
    </source>
</reference>
<dbReference type="EMBL" id="QXFV01000711">
    <property type="protein sequence ID" value="KAE9029450.1"/>
    <property type="molecule type" value="Genomic_DNA"/>
</dbReference>
<gene>
    <name evidence="1" type="ORF">PR001_g11512</name>
</gene>
<sequence length="127" mass="13652">MPFITPRDPVVGVCDLGTAPHAPNDDHIYAKAFDSVACSTLVGYTSHPVLQQEQHHVLSLLGGEVGFLDRSIESVKVAGLASIAGGKARAKLVVRRFSSNAILHTFGHSFIVYKRFYGAQNTTRSSA</sequence>
<proteinExistence type="predicted"/>
<dbReference type="Proteomes" id="UP000429607">
    <property type="component" value="Unassembled WGS sequence"/>
</dbReference>
<comment type="caution">
    <text evidence="1">The sequence shown here is derived from an EMBL/GenBank/DDBJ whole genome shotgun (WGS) entry which is preliminary data.</text>
</comment>
<evidence type="ECO:0000313" key="1">
    <source>
        <dbReference type="EMBL" id="KAE9029450.1"/>
    </source>
</evidence>
<protein>
    <submittedName>
        <fullName evidence="1">Uncharacterized protein</fullName>
    </submittedName>
</protein>
<organism evidence="1 2">
    <name type="scientific">Phytophthora rubi</name>
    <dbReference type="NCBI Taxonomy" id="129364"/>
    <lineage>
        <taxon>Eukaryota</taxon>
        <taxon>Sar</taxon>
        <taxon>Stramenopiles</taxon>
        <taxon>Oomycota</taxon>
        <taxon>Peronosporomycetes</taxon>
        <taxon>Peronosporales</taxon>
        <taxon>Peronosporaceae</taxon>
        <taxon>Phytophthora</taxon>
    </lineage>
</organism>
<name>A0A6A3MIU2_9STRA</name>
<evidence type="ECO:0000313" key="2">
    <source>
        <dbReference type="Proteomes" id="UP000429607"/>
    </source>
</evidence>
<accession>A0A6A3MIU2</accession>
<dbReference type="AlphaFoldDB" id="A0A6A3MIU2"/>